<sequence length="78" mass="8917">MIGLRRTAAVRLKYGKSVVVAFSRLFSEHPKAETSLKGKDRGVRKFLPSLPAEHFRLENKHRDALESNKAESLREIIE</sequence>
<comment type="caution">
    <text evidence="1">The sequence shown here is derived from an EMBL/GenBank/DDBJ whole genome shotgun (WGS) entry which is preliminary data.</text>
</comment>
<evidence type="ECO:0000313" key="2">
    <source>
        <dbReference type="Proteomes" id="UP001196413"/>
    </source>
</evidence>
<accession>A0AAD5WGC9</accession>
<name>A0AAD5WGC9_PARTN</name>
<proteinExistence type="predicted"/>
<keyword evidence="2" id="KW-1185">Reference proteome</keyword>
<feature type="non-terminal residue" evidence="1">
    <location>
        <position position="78"/>
    </location>
</feature>
<dbReference type="Proteomes" id="UP001196413">
    <property type="component" value="Unassembled WGS sequence"/>
</dbReference>
<organism evidence="1 2">
    <name type="scientific">Parelaphostrongylus tenuis</name>
    <name type="common">Meningeal worm</name>
    <dbReference type="NCBI Taxonomy" id="148309"/>
    <lineage>
        <taxon>Eukaryota</taxon>
        <taxon>Metazoa</taxon>
        <taxon>Ecdysozoa</taxon>
        <taxon>Nematoda</taxon>
        <taxon>Chromadorea</taxon>
        <taxon>Rhabditida</taxon>
        <taxon>Rhabditina</taxon>
        <taxon>Rhabditomorpha</taxon>
        <taxon>Strongyloidea</taxon>
        <taxon>Metastrongylidae</taxon>
        <taxon>Parelaphostrongylus</taxon>
    </lineage>
</organism>
<dbReference type="EMBL" id="JAHQIW010006505">
    <property type="protein sequence ID" value="KAJ1369334.1"/>
    <property type="molecule type" value="Genomic_DNA"/>
</dbReference>
<protein>
    <submittedName>
        <fullName evidence="1">Uncharacterized protein</fullName>
    </submittedName>
</protein>
<evidence type="ECO:0000313" key="1">
    <source>
        <dbReference type="EMBL" id="KAJ1369334.1"/>
    </source>
</evidence>
<gene>
    <name evidence="1" type="ORF">KIN20_030763</name>
</gene>
<reference evidence="1" key="1">
    <citation type="submission" date="2021-06" db="EMBL/GenBank/DDBJ databases">
        <title>Parelaphostrongylus tenuis whole genome reference sequence.</title>
        <authorList>
            <person name="Garwood T.J."/>
            <person name="Larsen P.A."/>
            <person name="Fountain-Jones N.M."/>
            <person name="Garbe J.R."/>
            <person name="Macchietto M.G."/>
            <person name="Kania S.A."/>
            <person name="Gerhold R.W."/>
            <person name="Richards J.E."/>
            <person name="Wolf T.M."/>
        </authorList>
    </citation>
    <scope>NUCLEOTIDE SEQUENCE</scope>
    <source>
        <strain evidence="1">MNPRO001-30</strain>
        <tissue evidence="1">Meninges</tissue>
    </source>
</reference>
<dbReference type="AlphaFoldDB" id="A0AAD5WGC9"/>